<reference evidence="3 4" key="1">
    <citation type="journal article" date="2019" name="Int. J. Syst. Evol. Microbiol.">
        <title>The Global Catalogue of Microorganisms (GCM) 10K type strain sequencing project: providing services to taxonomists for standard genome sequencing and annotation.</title>
        <authorList>
            <consortium name="The Broad Institute Genomics Platform"/>
            <consortium name="The Broad Institute Genome Sequencing Center for Infectious Disease"/>
            <person name="Wu L."/>
            <person name="Ma J."/>
        </authorList>
    </citation>
    <scope>NUCLEOTIDE SEQUENCE [LARGE SCALE GENOMIC DNA]</scope>
    <source>
        <strain evidence="3 4">JCM 11136</strain>
    </source>
</reference>
<organism evidence="3 4">
    <name type="scientific">Nonomuraea longicatena</name>
    <dbReference type="NCBI Taxonomy" id="83682"/>
    <lineage>
        <taxon>Bacteria</taxon>
        <taxon>Bacillati</taxon>
        <taxon>Actinomycetota</taxon>
        <taxon>Actinomycetes</taxon>
        <taxon>Streptosporangiales</taxon>
        <taxon>Streptosporangiaceae</taxon>
        <taxon>Nonomuraea</taxon>
    </lineage>
</organism>
<keyword evidence="2" id="KW-0812">Transmembrane</keyword>
<evidence type="ECO:0000256" key="2">
    <source>
        <dbReference type="SAM" id="Phobius"/>
    </source>
</evidence>
<comment type="caution">
    <text evidence="3">The sequence shown here is derived from an EMBL/GenBank/DDBJ whole genome shotgun (WGS) entry which is preliminary data.</text>
</comment>
<dbReference type="RefSeq" id="WP_343953024.1">
    <property type="nucleotide sequence ID" value="NZ_BAAAHQ010000035.1"/>
</dbReference>
<keyword evidence="2" id="KW-0472">Membrane</keyword>
<accession>A0ABN1QHC8</accession>
<evidence type="ECO:0008006" key="5">
    <source>
        <dbReference type="Google" id="ProtNLM"/>
    </source>
</evidence>
<evidence type="ECO:0000256" key="1">
    <source>
        <dbReference type="SAM" id="MobiDB-lite"/>
    </source>
</evidence>
<feature type="region of interest" description="Disordered" evidence="1">
    <location>
        <begin position="1"/>
        <end position="36"/>
    </location>
</feature>
<protein>
    <recommendedName>
        <fullName evidence="5">DUF1795 domain-containing protein</fullName>
    </recommendedName>
</protein>
<keyword evidence="2" id="KW-1133">Transmembrane helix</keyword>
<name>A0ABN1QHC8_9ACTN</name>
<proteinExistence type="predicted"/>
<keyword evidence="4" id="KW-1185">Reference proteome</keyword>
<evidence type="ECO:0000313" key="4">
    <source>
        <dbReference type="Proteomes" id="UP001501578"/>
    </source>
</evidence>
<dbReference type="Proteomes" id="UP001501578">
    <property type="component" value="Unassembled WGS sequence"/>
</dbReference>
<sequence>MDEHPRRTGGQDTWESLPPSARFYGAPTVPKGPPRGVSRSLAKRAGVLLALLLAALLAVGVVALAADLVTPEPRDGRLVDGLAGVTIPLPVGWSEGTVPPVTGFTSVVRRGESALVMARRVTGVTAPPKKAAADAADLYSRLLLKGDRVALVDDRAVPGGHTRAFRAEYRDVVNRPAHLRVTLLTRSERHILLVGLAQPADNASTSAVDAVLASVR</sequence>
<gene>
    <name evidence="3" type="ORF">GCM10009560_55520</name>
</gene>
<evidence type="ECO:0000313" key="3">
    <source>
        <dbReference type="EMBL" id="GAA0942743.1"/>
    </source>
</evidence>
<feature type="transmembrane region" description="Helical" evidence="2">
    <location>
        <begin position="45"/>
        <end position="66"/>
    </location>
</feature>
<dbReference type="EMBL" id="BAAAHQ010000035">
    <property type="protein sequence ID" value="GAA0942743.1"/>
    <property type="molecule type" value="Genomic_DNA"/>
</dbReference>